<name>A0ABZ1B011_9ACTN</name>
<dbReference type="Gene3D" id="3.40.50.200">
    <property type="entry name" value="Peptidase S8/S53 domain"/>
    <property type="match status" value="1"/>
</dbReference>
<proteinExistence type="predicted"/>
<protein>
    <submittedName>
        <fullName evidence="1">Uncharacterized protein</fullName>
    </submittedName>
</protein>
<sequence length="61" mass="6289">MAQLFQADPTATPAEVEAALKGTAHRYADGAPYQSVGGYETSFDKGTGLVDVMAAVARLTA</sequence>
<keyword evidence="2" id="KW-1185">Reference proteome</keyword>
<reference evidence="1 2" key="1">
    <citation type="submission" date="2023-12" db="EMBL/GenBank/DDBJ databases">
        <title>Blastococcus brunescens sp. nov., an actonobacterium isolated from sandstone collected in sahara desert.</title>
        <authorList>
            <person name="Gtari M."/>
            <person name="Ghodhbane F."/>
        </authorList>
    </citation>
    <scope>NUCLEOTIDE SEQUENCE [LARGE SCALE GENOMIC DNA]</scope>
    <source>
        <strain evidence="1 2">BMG 8361</strain>
    </source>
</reference>
<accession>A0ABZ1B011</accession>
<evidence type="ECO:0000313" key="1">
    <source>
        <dbReference type="EMBL" id="WRL63722.1"/>
    </source>
</evidence>
<dbReference type="Proteomes" id="UP001324287">
    <property type="component" value="Chromosome"/>
</dbReference>
<dbReference type="InterPro" id="IPR036852">
    <property type="entry name" value="Peptidase_S8/S53_dom_sf"/>
</dbReference>
<gene>
    <name evidence="1" type="ORF">U6N30_29415</name>
</gene>
<organism evidence="1 2">
    <name type="scientific">Blastococcus brunescens</name>
    <dbReference type="NCBI Taxonomy" id="1564165"/>
    <lineage>
        <taxon>Bacteria</taxon>
        <taxon>Bacillati</taxon>
        <taxon>Actinomycetota</taxon>
        <taxon>Actinomycetes</taxon>
        <taxon>Geodermatophilales</taxon>
        <taxon>Geodermatophilaceae</taxon>
        <taxon>Blastococcus</taxon>
    </lineage>
</organism>
<dbReference type="RefSeq" id="WP_324275055.1">
    <property type="nucleotide sequence ID" value="NZ_CP141261.1"/>
</dbReference>
<dbReference type="SUPFAM" id="SSF52743">
    <property type="entry name" value="Subtilisin-like"/>
    <property type="match status" value="1"/>
</dbReference>
<dbReference type="EMBL" id="CP141261">
    <property type="protein sequence ID" value="WRL63722.1"/>
    <property type="molecule type" value="Genomic_DNA"/>
</dbReference>
<evidence type="ECO:0000313" key="2">
    <source>
        <dbReference type="Proteomes" id="UP001324287"/>
    </source>
</evidence>